<proteinExistence type="predicted"/>
<dbReference type="GO" id="GO:0015914">
    <property type="term" value="P:phospholipid transport"/>
    <property type="evidence" value="ECO:0007669"/>
    <property type="project" value="TreeGrafter"/>
</dbReference>
<protein>
    <recommendedName>
        <fullName evidence="5">SMP-LTD domain-containing protein</fullName>
    </recommendedName>
</protein>
<dbReference type="GO" id="GO:1990456">
    <property type="term" value="P:mitochondrion-endoplasmic reticulum membrane tethering"/>
    <property type="evidence" value="ECO:0007669"/>
    <property type="project" value="TreeGrafter"/>
</dbReference>
<sequence>MFPFWLPPPILGYLIVFSAGCIFTLLALGVTLILFVRYSSTSTLKGTSPKHIGPVTSKPRLSQTHAKTHKSLELDNDGEYDPDLGKVGWIRFSSEPLTIDQLYMDSSGNDTIYFLGGIGSDRKTSGGEAFAGAEVVAANHRTYLNSFNFVWKFAIYVGDAALQTSNYLVSRFTGEDLAPLPEIANESTKHREPFIAPWRDVFAVLKNDSLFLYSSDEKMTCLDVIQLSECEVSLNAPNVPDHEIYQRHLPLSLNLVSILAAKHQGPFIYCILSPTRTKKTVASTAISISQIQENYICSMKKLTSSIAIDDPASAWINAFLGRIFVGFHSNPRIKAYLIQKLSRRGTKSFDTGFLSDIVISDLNIGDSLPILSSPRLRIDIKPATLFYSTGFGHQDQPYPRNYPLKIKPFHESSRVWVGLHPNLDIGIQVDPVISNRLITLNMVNQVIEKRVKDALNEFIVLPNMDDFGFWPGGGKGVSSGMELMKLVEVETTVSDGVRASEGTQERDKRRRMKPLNYFHRKLNPNATVPVGFLPALPEKPKVLTGGIVIDEPAADSDDAILYAAFKQQAQSMKLSVVGGPLEATYSTIS</sequence>
<accession>A0A1Y2BPY6</accession>
<comment type="subcellular location">
    <subcellularLocation>
        <location evidence="1">Endoplasmic reticulum membrane</location>
    </subcellularLocation>
</comment>
<organism evidence="3 4">
    <name type="scientific">Rhizoclosmatium globosum</name>
    <dbReference type="NCBI Taxonomy" id="329046"/>
    <lineage>
        <taxon>Eukaryota</taxon>
        <taxon>Fungi</taxon>
        <taxon>Fungi incertae sedis</taxon>
        <taxon>Chytridiomycota</taxon>
        <taxon>Chytridiomycota incertae sedis</taxon>
        <taxon>Chytridiomycetes</taxon>
        <taxon>Chytridiales</taxon>
        <taxon>Chytriomycetaceae</taxon>
        <taxon>Rhizoclosmatium</taxon>
    </lineage>
</organism>
<dbReference type="OrthoDB" id="26740at2759"/>
<dbReference type="CDD" id="cd21675">
    <property type="entry name" value="SMP_TEX2"/>
    <property type="match status" value="1"/>
</dbReference>
<evidence type="ECO:0000313" key="4">
    <source>
        <dbReference type="Proteomes" id="UP000193642"/>
    </source>
</evidence>
<dbReference type="Proteomes" id="UP000193642">
    <property type="component" value="Unassembled WGS sequence"/>
</dbReference>
<dbReference type="AlphaFoldDB" id="A0A1Y2BPY6"/>
<name>A0A1Y2BPY6_9FUNG</name>
<dbReference type="SUPFAM" id="SSF50729">
    <property type="entry name" value="PH domain-like"/>
    <property type="match status" value="1"/>
</dbReference>
<dbReference type="PANTHER" id="PTHR13466:SF19">
    <property type="entry name" value="NUCLEUS-VACUOLE JUNCTION PROTEIN 2"/>
    <property type="match status" value="1"/>
</dbReference>
<dbReference type="STRING" id="329046.A0A1Y2BPY6"/>
<feature type="transmembrane region" description="Helical" evidence="2">
    <location>
        <begin position="12"/>
        <end position="36"/>
    </location>
</feature>
<keyword evidence="2" id="KW-1133">Transmembrane helix</keyword>
<keyword evidence="2" id="KW-0812">Transmembrane</keyword>
<reference evidence="3 4" key="1">
    <citation type="submission" date="2016-07" db="EMBL/GenBank/DDBJ databases">
        <title>Pervasive Adenine N6-methylation of Active Genes in Fungi.</title>
        <authorList>
            <consortium name="DOE Joint Genome Institute"/>
            <person name="Mondo S.J."/>
            <person name="Dannebaum R.O."/>
            <person name="Kuo R.C."/>
            <person name="Labutti K."/>
            <person name="Haridas S."/>
            <person name="Kuo A."/>
            <person name="Salamov A."/>
            <person name="Ahrendt S.R."/>
            <person name="Lipzen A."/>
            <person name="Sullivan W."/>
            <person name="Andreopoulos W.B."/>
            <person name="Clum A."/>
            <person name="Lindquist E."/>
            <person name="Daum C."/>
            <person name="Ramamoorthy G.K."/>
            <person name="Gryganskyi A."/>
            <person name="Culley D."/>
            <person name="Magnuson J.K."/>
            <person name="James T.Y."/>
            <person name="O'Malley M.A."/>
            <person name="Stajich J.E."/>
            <person name="Spatafora J.W."/>
            <person name="Visel A."/>
            <person name="Grigoriev I.V."/>
        </authorList>
    </citation>
    <scope>NUCLEOTIDE SEQUENCE [LARGE SCALE GENOMIC DNA]</scope>
    <source>
        <strain evidence="3 4">JEL800</strain>
    </source>
</reference>
<evidence type="ECO:0000256" key="2">
    <source>
        <dbReference type="SAM" id="Phobius"/>
    </source>
</evidence>
<comment type="caution">
    <text evidence="3">The sequence shown here is derived from an EMBL/GenBank/DDBJ whole genome shotgun (WGS) entry which is preliminary data.</text>
</comment>
<dbReference type="EMBL" id="MCGO01000053">
    <property type="protein sequence ID" value="ORY36810.1"/>
    <property type="molecule type" value="Genomic_DNA"/>
</dbReference>
<evidence type="ECO:0008006" key="5">
    <source>
        <dbReference type="Google" id="ProtNLM"/>
    </source>
</evidence>
<evidence type="ECO:0000313" key="3">
    <source>
        <dbReference type="EMBL" id="ORY36810.1"/>
    </source>
</evidence>
<dbReference type="GO" id="GO:0005789">
    <property type="term" value="C:endoplasmic reticulum membrane"/>
    <property type="evidence" value="ECO:0007669"/>
    <property type="project" value="UniProtKB-SubCell"/>
</dbReference>
<keyword evidence="4" id="KW-1185">Reference proteome</keyword>
<evidence type="ECO:0000256" key="1">
    <source>
        <dbReference type="ARBA" id="ARBA00004586"/>
    </source>
</evidence>
<dbReference type="GO" id="GO:0008289">
    <property type="term" value="F:lipid binding"/>
    <property type="evidence" value="ECO:0007669"/>
    <property type="project" value="TreeGrafter"/>
</dbReference>
<dbReference type="GO" id="GO:0032865">
    <property type="term" value="C:ERMES complex"/>
    <property type="evidence" value="ECO:0007669"/>
    <property type="project" value="TreeGrafter"/>
</dbReference>
<keyword evidence="2" id="KW-0472">Membrane</keyword>
<gene>
    <name evidence="3" type="ORF">BCR33DRAFT_742489</name>
</gene>
<dbReference type="PANTHER" id="PTHR13466">
    <property type="entry name" value="TEX2 PROTEIN-RELATED"/>
    <property type="match status" value="1"/>
</dbReference>